<dbReference type="PROSITE" id="PS00211">
    <property type="entry name" value="ABC_TRANSPORTER_1"/>
    <property type="match status" value="1"/>
</dbReference>
<feature type="transmembrane region" description="Helical" evidence="9">
    <location>
        <begin position="276"/>
        <end position="297"/>
    </location>
</feature>
<evidence type="ECO:0000313" key="13">
    <source>
        <dbReference type="Proteomes" id="UP000094009"/>
    </source>
</evidence>
<dbReference type="EMBL" id="JPVZ01000001">
    <property type="protein sequence ID" value="OAZ11926.1"/>
    <property type="molecule type" value="Genomic_DNA"/>
</dbReference>
<evidence type="ECO:0000256" key="8">
    <source>
        <dbReference type="ARBA" id="ARBA00023136"/>
    </source>
</evidence>
<keyword evidence="3" id="KW-1003">Cell membrane</keyword>
<dbReference type="PROSITE" id="PS50893">
    <property type="entry name" value="ABC_TRANSPORTER_2"/>
    <property type="match status" value="1"/>
</dbReference>
<organism evidence="12 13">
    <name type="scientific">Thalassospira tepidiphila MCCC 1A03514</name>
    <dbReference type="NCBI Taxonomy" id="1177930"/>
    <lineage>
        <taxon>Bacteria</taxon>
        <taxon>Pseudomonadati</taxon>
        <taxon>Pseudomonadota</taxon>
        <taxon>Alphaproteobacteria</taxon>
        <taxon>Rhodospirillales</taxon>
        <taxon>Thalassospiraceae</taxon>
        <taxon>Thalassospira</taxon>
    </lineage>
</organism>
<evidence type="ECO:0000256" key="7">
    <source>
        <dbReference type="ARBA" id="ARBA00022989"/>
    </source>
</evidence>
<keyword evidence="4 9" id="KW-0812">Transmembrane</keyword>
<evidence type="ECO:0000259" key="10">
    <source>
        <dbReference type="PROSITE" id="PS50893"/>
    </source>
</evidence>
<keyword evidence="2" id="KW-0813">Transport</keyword>
<sequence>MSKLLKLLRLTLSPVGLDFVAAEISVRWAQFFGFVVLSFVAALIEMTGVGLVFPLLVVIVAPDKIANIPYLPQVVDFVGIESDTTLSIAIIGLIGLVLLGKNAYMLMFNWMQMRSLAQWKGDLSKRLMNIYLFSDYSVHLAKSSSEIIRNMALTAAVYDQFIAPFINLLVNFAILIGLCILLTFVLPAEMLLSLLLIAFVSWALYAFMRGPFKKIGAELNDLFKVRQSIMRQSIGMIKETKLTAKENFFLDAYAKVEFRNFGRQAHYNFMATIPPLVTEGAVIVGILSVVTYVMFFSTQEQPGLAILGLLAASFFRLTPVINRILGSLQLMNISNNAVDIIADEFHQLERGIFKPVTEPDPLPFKSKITFKDVSYCYPESQACAVESADFEIFKGETIGITGASGAGKSTLVALLMGLVAPKNGTILVDDVPLSEQKNLRAWHKHIGFVPQSVFIIEDTVARNVAFGEASEDIDEQKVWEALEIAQMKEFVSTLPNGIHEFVGEDGSRFSGGQRQRLGIARVLYERPDFLVFDEATSGLDSANEKAFSDALCEIRKNSTIIMIAHRLSTLRDCDRIIMLDSGRILQTGTFEQLYNECLQFRSLVDLSQMAPSK</sequence>
<name>A0A853L4Y0_9PROT</name>
<feature type="domain" description="ABC transporter" evidence="10">
    <location>
        <begin position="368"/>
        <end position="606"/>
    </location>
</feature>
<gene>
    <name evidence="12" type="ORF">TH4_02280</name>
</gene>
<evidence type="ECO:0000256" key="6">
    <source>
        <dbReference type="ARBA" id="ARBA00022840"/>
    </source>
</evidence>
<dbReference type="InterPro" id="IPR036640">
    <property type="entry name" value="ABC1_TM_sf"/>
</dbReference>
<dbReference type="FunFam" id="3.40.50.300:FF:000299">
    <property type="entry name" value="ABC transporter ATP-binding protein/permease"/>
    <property type="match status" value="1"/>
</dbReference>
<evidence type="ECO:0000256" key="3">
    <source>
        <dbReference type="ARBA" id="ARBA00022475"/>
    </source>
</evidence>
<dbReference type="InterPro" id="IPR017871">
    <property type="entry name" value="ABC_transporter-like_CS"/>
</dbReference>
<dbReference type="Proteomes" id="UP000094009">
    <property type="component" value="Unassembled WGS sequence"/>
</dbReference>
<proteinExistence type="predicted"/>
<dbReference type="Pfam" id="PF00005">
    <property type="entry name" value="ABC_tran"/>
    <property type="match status" value="1"/>
</dbReference>
<evidence type="ECO:0000256" key="4">
    <source>
        <dbReference type="ARBA" id="ARBA00022692"/>
    </source>
</evidence>
<dbReference type="InterPro" id="IPR003593">
    <property type="entry name" value="AAA+_ATPase"/>
</dbReference>
<dbReference type="SUPFAM" id="SSF52540">
    <property type="entry name" value="P-loop containing nucleoside triphosphate hydrolases"/>
    <property type="match status" value="1"/>
</dbReference>
<evidence type="ECO:0000256" key="5">
    <source>
        <dbReference type="ARBA" id="ARBA00022741"/>
    </source>
</evidence>
<reference evidence="12 13" key="1">
    <citation type="submission" date="2014-07" db="EMBL/GenBank/DDBJ databases">
        <title>Draft genome sequence of Thalassospira tepidiphila 1-1B.</title>
        <authorList>
            <person name="Lai Q."/>
            <person name="Shao Z."/>
        </authorList>
    </citation>
    <scope>NUCLEOTIDE SEQUENCE [LARGE SCALE GENOMIC DNA]</scope>
    <source>
        <strain evidence="12 13">MCCC 1A03514</strain>
    </source>
</reference>
<feature type="transmembrane region" description="Helical" evidence="9">
    <location>
        <begin position="161"/>
        <end position="184"/>
    </location>
</feature>
<dbReference type="GO" id="GO:0140359">
    <property type="term" value="F:ABC-type transporter activity"/>
    <property type="evidence" value="ECO:0007669"/>
    <property type="project" value="InterPro"/>
</dbReference>
<keyword evidence="8 9" id="KW-0472">Membrane</keyword>
<protein>
    <recommendedName>
        <fullName evidence="14">ABC transporter ATP-binding protein</fullName>
    </recommendedName>
</protein>
<dbReference type="RefSeq" id="WP_064779747.1">
    <property type="nucleotide sequence ID" value="NZ_JPVZ01000001.1"/>
</dbReference>
<dbReference type="InterPro" id="IPR039421">
    <property type="entry name" value="Type_1_exporter"/>
</dbReference>
<dbReference type="SUPFAM" id="SSF90123">
    <property type="entry name" value="ABC transporter transmembrane region"/>
    <property type="match status" value="1"/>
</dbReference>
<evidence type="ECO:0000256" key="9">
    <source>
        <dbReference type="SAM" id="Phobius"/>
    </source>
</evidence>
<keyword evidence="7 9" id="KW-1133">Transmembrane helix</keyword>
<dbReference type="Gene3D" id="3.40.50.300">
    <property type="entry name" value="P-loop containing nucleotide triphosphate hydrolases"/>
    <property type="match status" value="1"/>
</dbReference>
<keyword evidence="5" id="KW-0547">Nucleotide-binding</keyword>
<comment type="caution">
    <text evidence="12">The sequence shown here is derived from an EMBL/GenBank/DDBJ whole genome shotgun (WGS) entry which is preliminary data.</text>
</comment>
<evidence type="ECO:0000256" key="2">
    <source>
        <dbReference type="ARBA" id="ARBA00022448"/>
    </source>
</evidence>
<dbReference type="InterPro" id="IPR003439">
    <property type="entry name" value="ABC_transporter-like_ATP-bd"/>
</dbReference>
<evidence type="ECO:0000313" key="12">
    <source>
        <dbReference type="EMBL" id="OAZ11926.1"/>
    </source>
</evidence>
<feature type="transmembrane region" description="Helical" evidence="9">
    <location>
        <begin position="31"/>
        <end position="61"/>
    </location>
</feature>
<comment type="subcellular location">
    <subcellularLocation>
        <location evidence="1">Cell membrane</location>
        <topology evidence="1">Multi-pass membrane protein</topology>
    </subcellularLocation>
</comment>
<evidence type="ECO:0000256" key="1">
    <source>
        <dbReference type="ARBA" id="ARBA00004651"/>
    </source>
</evidence>
<dbReference type="PROSITE" id="PS50929">
    <property type="entry name" value="ABC_TM1F"/>
    <property type="match status" value="1"/>
</dbReference>
<dbReference type="Gene3D" id="1.20.1560.10">
    <property type="entry name" value="ABC transporter type 1, transmembrane domain"/>
    <property type="match status" value="1"/>
</dbReference>
<dbReference type="PANTHER" id="PTHR24221">
    <property type="entry name" value="ATP-BINDING CASSETTE SUB-FAMILY B"/>
    <property type="match status" value="1"/>
</dbReference>
<keyword evidence="6" id="KW-0067">ATP-binding</keyword>
<dbReference type="GO" id="GO:0034040">
    <property type="term" value="F:ATPase-coupled lipid transmembrane transporter activity"/>
    <property type="evidence" value="ECO:0007669"/>
    <property type="project" value="TreeGrafter"/>
</dbReference>
<accession>A0A853L4Y0</accession>
<dbReference type="SMART" id="SM00382">
    <property type="entry name" value="AAA"/>
    <property type="match status" value="1"/>
</dbReference>
<evidence type="ECO:0000259" key="11">
    <source>
        <dbReference type="PROSITE" id="PS50929"/>
    </source>
</evidence>
<dbReference type="AlphaFoldDB" id="A0A853L4Y0"/>
<feature type="transmembrane region" description="Helical" evidence="9">
    <location>
        <begin position="190"/>
        <end position="208"/>
    </location>
</feature>
<dbReference type="PANTHER" id="PTHR24221:SF632">
    <property type="entry name" value="ATP-DEPENDENT LIPID A-CORE FLIPPASE"/>
    <property type="match status" value="1"/>
</dbReference>
<dbReference type="GO" id="GO:0016887">
    <property type="term" value="F:ATP hydrolysis activity"/>
    <property type="evidence" value="ECO:0007669"/>
    <property type="project" value="InterPro"/>
</dbReference>
<feature type="transmembrane region" description="Helical" evidence="9">
    <location>
        <begin position="86"/>
        <end position="104"/>
    </location>
</feature>
<dbReference type="InterPro" id="IPR011527">
    <property type="entry name" value="ABC1_TM_dom"/>
</dbReference>
<evidence type="ECO:0008006" key="14">
    <source>
        <dbReference type="Google" id="ProtNLM"/>
    </source>
</evidence>
<dbReference type="GO" id="GO:0005886">
    <property type="term" value="C:plasma membrane"/>
    <property type="evidence" value="ECO:0007669"/>
    <property type="project" value="UniProtKB-SubCell"/>
</dbReference>
<dbReference type="GO" id="GO:0005524">
    <property type="term" value="F:ATP binding"/>
    <property type="evidence" value="ECO:0007669"/>
    <property type="project" value="UniProtKB-KW"/>
</dbReference>
<dbReference type="InterPro" id="IPR027417">
    <property type="entry name" value="P-loop_NTPase"/>
</dbReference>
<feature type="domain" description="ABC transmembrane type-1" evidence="11">
    <location>
        <begin position="32"/>
        <end position="331"/>
    </location>
</feature>